<dbReference type="Proteomes" id="UP001472677">
    <property type="component" value="Unassembled WGS sequence"/>
</dbReference>
<gene>
    <name evidence="1" type="ORF">V6N12_022232</name>
</gene>
<keyword evidence="2" id="KW-1185">Reference proteome</keyword>
<comment type="caution">
    <text evidence="1">The sequence shown here is derived from an EMBL/GenBank/DDBJ whole genome shotgun (WGS) entry which is preliminary data.</text>
</comment>
<evidence type="ECO:0000313" key="1">
    <source>
        <dbReference type="EMBL" id="KAK8587754.1"/>
    </source>
</evidence>
<dbReference type="EMBL" id="JBBPBM010000004">
    <property type="protein sequence ID" value="KAK8587754.1"/>
    <property type="molecule type" value="Genomic_DNA"/>
</dbReference>
<accession>A0ABR2FU20</accession>
<sequence>MLLNTPFAQASCSGRHDTRFELSARQISMDSQASLHRFLSESFACLTSGSQIESGTMERQKIHAGTVTQAPFVSRS</sequence>
<name>A0ABR2FU20_9ROSI</name>
<evidence type="ECO:0000313" key="2">
    <source>
        <dbReference type="Proteomes" id="UP001472677"/>
    </source>
</evidence>
<reference evidence="1 2" key="1">
    <citation type="journal article" date="2024" name="G3 (Bethesda)">
        <title>Genome assembly of Hibiscus sabdariffa L. provides insights into metabolisms of medicinal natural products.</title>
        <authorList>
            <person name="Kim T."/>
        </authorList>
    </citation>
    <scope>NUCLEOTIDE SEQUENCE [LARGE SCALE GENOMIC DNA]</scope>
    <source>
        <strain evidence="1">TK-2024</strain>
        <tissue evidence="1">Old leaves</tissue>
    </source>
</reference>
<organism evidence="1 2">
    <name type="scientific">Hibiscus sabdariffa</name>
    <name type="common">roselle</name>
    <dbReference type="NCBI Taxonomy" id="183260"/>
    <lineage>
        <taxon>Eukaryota</taxon>
        <taxon>Viridiplantae</taxon>
        <taxon>Streptophyta</taxon>
        <taxon>Embryophyta</taxon>
        <taxon>Tracheophyta</taxon>
        <taxon>Spermatophyta</taxon>
        <taxon>Magnoliopsida</taxon>
        <taxon>eudicotyledons</taxon>
        <taxon>Gunneridae</taxon>
        <taxon>Pentapetalae</taxon>
        <taxon>rosids</taxon>
        <taxon>malvids</taxon>
        <taxon>Malvales</taxon>
        <taxon>Malvaceae</taxon>
        <taxon>Malvoideae</taxon>
        <taxon>Hibiscus</taxon>
    </lineage>
</organism>
<proteinExistence type="predicted"/>
<protein>
    <submittedName>
        <fullName evidence="1">Uncharacterized protein</fullName>
    </submittedName>
</protein>